<reference evidence="3 4" key="1">
    <citation type="journal article" date="2024" name="BMC Genomics">
        <title>De novo assembly and annotation of Popillia japonica's genome with initial clues to its potential as an invasive pest.</title>
        <authorList>
            <person name="Cucini C."/>
            <person name="Boschi S."/>
            <person name="Funari R."/>
            <person name="Cardaioli E."/>
            <person name="Iannotti N."/>
            <person name="Marturano G."/>
            <person name="Paoli F."/>
            <person name="Bruttini M."/>
            <person name="Carapelli A."/>
            <person name="Frati F."/>
            <person name="Nardi F."/>
        </authorList>
    </citation>
    <scope>NUCLEOTIDE SEQUENCE [LARGE SCALE GENOMIC DNA]</scope>
    <source>
        <strain evidence="3">DMR45628</strain>
    </source>
</reference>
<feature type="compositionally biased region" description="Basic and acidic residues" evidence="1">
    <location>
        <begin position="42"/>
        <end position="56"/>
    </location>
</feature>
<sequence>MTFYRLHLPLLTVFSCILLISGLPTSLIEDVKDNEVRNIKVKRAHDTSSRSEKTPHDSTPYFSNPTAIKRGTNFNDQIGGWDQDQSIFQNTDIPSSLYDTDQMDDKSIAEYEKGYRYGTNKDKLDEALENAVLKSELYGDPASINQYRYYGGVADDKRRKRRSDGQKMR</sequence>
<keyword evidence="4" id="KW-1185">Reference proteome</keyword>
<feature type="region of interest" description="Disordered" evidence="1">
    <location>
        <begin position="42"/>
        <end position="62"/>
    </location>
</feature>
<dbReference type="AlphaFoldDB" id="A0AAW1MJ25"/>
<evidence type="ECO:0000256" key="1">
    <source>
        <dbReference type="SAM" id="MobiDB-lite"/>
    </source>
</evidence>
<name>A0AAW1MJ25_POPJA</name>
<gene>
    <name evidence="3" type="ORF">QE152_g5265</name>
</gene>
<evidence type="ECO:0008006" key="5">
    <source>
        <dbReference type="Google" id="ProtNLM"/>
    </source>
</evidence>
<accession>A0AAW1MJ25</accession>
<proteinExistence type="predicted"/>
<feature type="signal peptide" evidence="2">
    <location>
        <begin position="1"/>
        <end position="22"/>
    </location>
</feature>
<comment type="caution">
    <text evidence="3">The sequence shown here is derived from an EMBL/GenBank/DDBJ whole genome shotgun (WGS) entry which is preliminary data.</text>
</comment>
<dbReference type="EMBL" id="JASPKY010000030">
    <property type="protein sequence ID" value="KAK9747536.1"/>
    <property type="molecule type" value="Genomic_DNA"/>
</dbReference>
<keyword evidence="2" id="KW-0732">Signal</keyword>
<feature type="chain" id="PRO_5043777402" description="Secreted protein" evidence="2">
    <location>
        <begin position="23"/>
        <end position="169"/>
    </location>
</feature>
<dbReference type="Proteomes" id="UP001458880">
    <property type="component" value="Unassembled WGS sequence"/>
</dbReference>
<evidence type="ECO:0000256" key="2">
    <source>
        <dbReference type="SAM" id="SignalP"/>
    </source>
</evidence>
<organism evidence="3 4">
    <name type="scientific">Popillia japonica</name>
    <name type="common">Japanese beetle</name>
    <dbReference type="NCBI Taxonomy" id="7064"/>
    <lineage>
        <taxon>Eukaryota</taxon>
        <taxon>Metazoa</taxon>
        <taxon>Ecdysozoa</taxon>
        <taxon>Arthropoda</taxon>
        <taxon>Hexapoda</taxon>
        <taxon>Insecta</taxon>
        <taxon>Pterygota</taxon>
        <taxon>Neoptera</taxon>
        <taxon>Endopterygota</taxon>
        <taxon>Coleoptera</taxon>
        <taxon>Polyphaga</taxon>
        <taxon>Scarabaeiformia</taxon>
        <taxon>Scarabaeidae</taxon>
        <taxon>Rutelinae</taxon>
        <taxon>Popillia</taxon>
    </lineage>
</organism>
<evidence type="ECO:0000313" key="3">
    <source>
        <dbReference type="EMBL" id="KAK9747536.1"/>
    </source>
</evidence>
<evidence type="ECO:0000313" key="4">
    <source>
        <dbReference type="Proteomes" id="UP001458880"/>
    </source>
</evidence>
<protein>
    <recommendedName>
        <fullName evidence="5">Secreted protein</fullName>
    </recommendedName>
</protein>
<dbReference type="PROSITE" id="PS51257">
    <property type="entry name" value="PROKAR_LIPOPROTEIN"/>
    <property type="match status" value="1"/>
</dbReference>